<keyword evidence="2 4" id="KW-0238">DNA-binding</keyword>
<dbReference type="Gene3D" id="1.10.357.10">
    <property type="entry name" value="Tetracycline Repressor, domain 2"/>
    <property type="match status" value="1"/>
</dbReference>
<keyword evidence="3" id="KW-0804">Transcription</keyword>
<evidence type="ECO:0000313" key="6">
    <source>
        <dbReference type="EMBL" id="RKP46724.1"/>
    </source>
</evidence>
<dbReference type="InterPro" id="IPR050109">
    <property type="entry name" value="HTH-type_TetR-like_transc_reg"/>
</dbReference>
<dbReference type="Gene3D" id="1.10.10.60">
    <property type="entry name" value="Homeodomain-like"/>
    <property type="match status" value="1"/>
</dbReference>
<evidence type="ECO:0000256" key="2">
    <source>
        <dbReference type="ARBA" id="ARBA00023125"/>
    </source>
</evidence>
<dbReference type="InterPro" id="IPR009057">
    <property type="entry name" value="Homeodomain-like_sf"/>
</dbReference>
<dbReference type="GO" id="GO:0000976">
    <property type="term" value="F:transcription cis-regulatory region binding"/>
    <property type="evidence" value="ECO:0007669"/>
    <property type="project" value="TreeGrafter"/>
</dbReference>
<feature type="DNA-binding region" description="H-T-H motif" evidence="4">
    <location>
        <begin position="25"/>
        <end position="44"/>
    </location>
</feature>
<dbReference type="Pfam" id="PF00440">
    <property type="entry name" value="TetR_N"/>
    <property type="match status" value="1"/>
</dbReference>
<name>A0A494XF52_9BACL</name>
<dbReference type="SUPFAM" id="SSF46689">
    <property type="entry name" value="Homeodomain-like"/>
    <property type="match status" value="1"/>
</dbReference>
<dbReference type="PANTHER" id="PTHR30055">
    <property type="entry name" value="HTH-TYPE TRANSCRIPTIONAL REGULATOR RUTR"/>
    <property type="match status" value="1"/>
</dbReference>
<dbReference type="SUPFAM" id="SSF48498">
    <property type="entry name" value="Tetracyclin repressor-like, C-terminal domain"/>
    <property type="match status" value="1"/>
</dbReference>
<dbReference type="PANTHER" id="PTHR30055:SF234">
    <property type="entry name" value="HTH-TYPE TRANSCRIPTIONAL REGULATOR BETI"/>
    <property type="match status" value="1"/>
</dbReference>
<dbReference type="InterPro" id="IPR001647">
    <property type="entry name" value="HTH_TetR"/>
</dbReference>
<evidence type="ECO:0000313" key="7">
    <source>
        <dbReference type="Proteomes" id="UP000282076"/>
    </source>
</evidence>
<organism evidence="6 7">
    <name type="scientific">Cohnella endophytica</name>
    <dbReference type="NCBI Taxonomy" id="2419778"/>
    <lineage>
        <taxon>Bacteria</taxon>
        <taxon>Bacillati</taxon>
        <taxon>Bacillota</taxon>
        <taxon>Bacilli</taxon>
        <taxon>Bacillales</taxon>
        <taxon>Paenibacillaceae</taxon>
        <taxon>Cohnella</taxon>
    </lineage>
</organism>
<proteinExistence type="predicted"/>
<comment type="caution">
    <text evidence="6">The sequence shown here is derived from an EMBL/GenBank/DDBJ whole genome shotgun (WGS) entry which is preliminary data.</text>
</comment>
<keyword evidence="1" id="KW-0805">Transcription regulation</keyword>
<dbReference type="GO" id="GO:0003700">
    <property type="term" value="F:DNA-binding transcription factor activity"/>
    <property type="evidence" value="ECO:0007669"/>
    <property type="project" value="TreeGrafter"/>
</dbReference>
<evidence type="ECO:0000259" key="5">
    <source>
        <dbReference type="PROSITE" id="PS50977"/>
    </source>
</evidence>
<sequence>MSRKRAAIIHTGKKLFLGKGISDVSMEQIAEAVPVSKMTLYNTFGNKEGLLDAVIDDVIAESMALFDRAVREASDPLDALNKLADSRFMNIEISEAFIKDLQSGYPQLMDKILETGMGQAMPRFEQLILEGQQKGQIRKDLSPIVVMSFLRFLKEYVSRTDALFQMGNIQTVKEQLTTIFYHGILVDPPNK</sequence>
<gene>
    <name evidence="6" type="ORF">D7Z26_24260</name>
</gene>
<protein>
    <submittedName>
        <fullName evidence="6">TetR/AcrR family transcriptional regulator</fullName>
    </submittedName>
</protein>
<evidence type="ECO:0000256" key="4">
    <source>
        <dbReference type="PROSITE-ProRule" id="PRU00335"/>
    </source>
</evidence>
<accession>A0A494XF52</accession>
<dbReference type="AlphaFoldDB" id="A0A494XF52"/>
<dbReference type="EMBL" id="RBZM01000012">
    <property type="protein sequence ID" value="RKP46724.1"/>
    <property type="molecule type" value="Genomic_DNA"/>
</dbReference>
<evidence type="ECO:0000256" key="3">
    <source>
        <dbReference type="ARBA" id="ARBA00023163"/>
    </source>
</evidence>
<reference evidence="6 7" key="1">
    <citation type="submission" date="2018-10" db="EMBL/GenBank/DDBJ databases">
        <title>Cohnella sp. M2MS4P-1, whole genome shotgun sequence.</title>
        <authorList>
            <person name="Tuo L."/>
        </authorList>
    </citation>
    <scope>NUCLEOTIDE SEQUENCE [LARGE SCALE GENOMIC DNA]</scope>
    <source>
        <strain evidence="6 7">M2MS4P-1</strain>
    </source>
</reference>
<dbReference type="PROSITE" id="PS50977">
    <property type="entry name" value="HTH_TETR_2"/>
    <property type="match status" value="1"/>
</dbReference>
<dbReference type="RefSeq" id="WP_120979625.1">
    <property type="nucleotide sequence ID" value="NZ_RBZM01000012.1"/>
</dbReference>
<dbReference type="PRINTS" id="PR00455">
    <property type="entry name" value="HTHTETR"/>
</dbReference>
<evidence type="ECO:0000256" key="1">
    <source>
        <dbReference type="ARBA" id="ARBA00023015"/>
    </source>
</evidence>
<feature type="domain" description="HTH tetR-type" evidence="5">
    <location>
        <begin position="2"/>
        <end position="62"/>
    </location>
</feature>
<keyword evidence="7" id="KW-1185">Reference proteome</keyword>
<dbReference type="Proteomes" id="UP000282076">
    <property type="component" value="Unassembled WGS sequence"/>
</dbReference>
<dbReference type="OrthoDB" id="113732at2"/>
<dbReference type="InterPro" id="IPR036271">
    <property type="entry name" value="Tet_transcr_reg_TetR-rel_C_sf"/>
</dbReference>